<name>A0A8S5TZK9_9CAUD</name>
<protein>
    <submittedName>
        <fullName evidence="2">Uncharacterized protein</fullName>
    </submittedName>
</protein>
<reference evidence="2" key="1">
    <citation type="journal article" date="2021" name="Proc. Natl. Acad. Sci. U.S.A.">
        <title>A Catalog of Tens of Thousands of Viruses from Human Metagenomes Reveals Hidden Associations with Chronic Diseases.</title>
        <authorList>
            <person name="Tisza M.J."/>
            <person name="Buck C.B."/>
        </authorList>
    </citation>
    <scope>NUCLEOTIDE SEQUENCE</scope>
    <source>
        <strain evidence="2">Ctuvi3</strain>
    </source>
</reference>
<organism evidence="2">
    <name type="scientific">Siphoviridae sp. ctuvi3</name>
    <dbReference type="NCBI Taxonomy" id="2825718"/>
    <lineage>
        <taxon>Viruses</taxon>
        <taxon>Duplodnaviria</taxon>
        <taxon>Heunggongvirae</taxon>
        <taxon>Uroviricota</taxon>
        <taxon>Caudoviricetes</taxon>
    </lineage>
</organism>
<feature type="region of interest" description="Disordered" evidence="1">
    <location>
        <begin position="44"/>
        <end position="70"/>
    </location>
</feature>
<evidence type="ECO:0000256" key="1">
    <source>
        <dbReference type="SAM" id="MobiDB-lite"/>
    </source>
</evidence>
<accession>A0A8S5TZK9</accession>
<sequence length="70" mass="8045">MKVRVTYNYHDRELGFEKHIGDEFDVTDERGQVLIAAGVAEEIVEPVEEPEAQEGTEEEEKPKRSTKARK</sequence>
<feature type="compositionally biased region" description="Acidic residues" evidence="1">
    <location>
        <begin position="44"/>
        <end position="59"/>
    </location>
</feature>
<dbReference type="EMBL" id="BK015965">
    <property type="protein sequence ID" value="DAF87638.1"/>
    <property type="molecule type" value="Genomic_DNA"/>
</dbReference>
<proteinExistence type="predicted"/>
<evidence type="ECO:0000313" key="2">
    <source>
        <dbReference type="EMBL" id="DAF87638.1"/>
    </source>
</evidence>